<dbReference type="HOGENOM" id="CLU_2068876_0_0_11"/>
<dbReference type="InParanoid" id="C7Q2Z6"/>
<name>C7Q2Z6_CATAD</name>
<evidence type="ECO:0000313" key="2">
    <source>
        <dbReference type="Proteomes" id="UP000000851"/>
    </source>
</evidence>
<protein>
    <submittedName>
        <fullName evidence="1">Uncharacterized protein</fullName>
    </submittedName>
</protein>
<sequence>MPDVDEQMLAYFAARQHQRDQAVERAWETLQADVAGFFEQYAGHDALPFAVAKLVREMTVAAFVRGTMHAAGTPFHEIVQPSDPMMLYQARETVTSMPDIYRTWALLDGRLDEETDDA</sequence>
<proteinExistence type="predicted"/>
<evidence type="ECO:0000313" key="1">
    <source>
        <dbReference type="EMBL" id="ACU71888.1"/>
    </source>
</evidence>
<dbReference type="RefSeq" id="WP_012787181.1">
    <property type="nucleotide sequence ID" value="NC_013131.1"/>
</dbReference>
<dbReference type="KEGG" id="cai:Caci_2979"/>
<dbReference type="STRING" id="479433.Caci_2979"/>
<dbReference type="AlphaFoldDB" id="C7Q2Z6"/>
<reference evidence="1 2" key="1">
    <citation type="journal article" date="2009" name="Stand. Genomic Sci.">
        <title>Complete genome sequence of Catenulispora acidiphila type strain (ID 139908).</title>
        <authorList>
            <person name="Copeland A."/>
            <person name="Lapidus A."/>
            <person name="Glavina Del Rio T."/>
            <person name="Nolan M."/>
            <person name="Lucas S."/>
            <person name="Chen F."/>
            <person name="Tice H."/>
            <person name="Cheng J.F."/>
            <person name="Bruce D."/>
            <person name="Goodwin L."/>
            <person name="Pitluck S."/>
            <person name="Mikhailova N."/>
            <person name="Pati A."/>
            <person name="Ivanova N."/>
            <person name="Mavromatis K."/>
            <person name="Chen A."/>
            <person name="Palaniappan K."/>
            <person name="Chain P."/>
            <person name="Land M."/>
            <person name="Hauser L."/>
            <person name="Chang Y.J."/>
            <person name="Jeffries C.D."/>
            <person name="Chertkov O."/>
            <person name="Brettin T."/>
            <person name="Detter J.C."/>
            <person name="Han C."/>
            <person name="Ali Z."/>
            <person name="Tindall B.J."/>
            <person name="Goker M."/>
            <person name="Bristow J."/>
            <person name="Eisen J.A."/>
            <person name="Markowitz V."/>
            <person name="Hugenholtz P."/>
            <person name="Kyrpides N.C."/>
            <person name="Klenk H.P."/>
        </authorList>
    </citation>
    <scope>NUCLEOTIDE SEQUENCE [LARGE SCALE GENOMIC DNA]</scope>
    <source>
        <strain evidence="2">DSM 44928 / JCM 14897 / NBRC 102108 / NRRL B-24433 / ID139908</strain>
    </source>
</reference>
<dbReference type="Proteomes" id="UP000000851">
    <property type="component" value="Chromosome"/>
</dbReference>
<organism evidence="1 2">
    <name type="scientific">Catenulispora acidiphila (strain DSM 44928 / JCM 14897 / NBRC 102108 / NRRL B-24433 / ID139908)</name>
    <dbReference type="NCBI Taxonomy" id="479433"/>
    <lineage>
        <taxon>Bacteria</taxon>
        <taxon>Bacillati</taxon>
        <taxon>Actinomycetota</taxon>
        <taxon>Actinomycetes</taxon>
        <taxon>Catenulisporales</taxon>
        <taxon>Catenulisporaceae</taxon>
        <taxon>Catenulispora</taxon>
    </lineage>
</organism>
<dbReference type="EMBL" id="CP001700">
    <property type="protein sequence ID" value="ACU71888.1"/>
    <property type="molecule type" value="Genomic_DNA"/>
</dbReference>
<accession>C7Q2Z6</accession>
<keyword evidence="2" id="KW-1185">Reference proteome</keyword>
<gene>
    <name evidence="1" type="ordered locus">Caci_2979</name>
</gene>